<protein>
    <recommendedName>
        <fullName evidence="2">Biogenesis of lysosome-related organelles complex 1 subunit 3</fullName>
    </recommendedName>
</protein>
<name>A0AAN9GGV6_9CAEN</name>
<evidence type="ECO:0000313" key="5">
    <source>
        <dbReference type="Proteomes" id="UP001374579"/>
    </source>
</evidence>
<dbReference type="EMBL" id="JBAMIC010000004">
    <property type="protein sequence ID" value="KAK7107626.1"/>
    <property type="molecule type" value="Genomic_DNA"/>
</dbReference>
<dbReference type="AlphaFoldDB" id="A0AAN9GGV6"/>
<reference evidence="4 5" key="1">
    <citation type="submission" date="2024-02" db="EMBL/GenBank/DDBJ databases">
        <title>Chromosome-scale genome assembly of the rough periwinkle Littorina saxatilis.</title>
        <authorList>
            <person name="De Jode A."/>
            <person name="Faria R."/>
            <person name="Formenti G."/>
            <person name="Sims Y."/>
            <person name="Smith T.P."/>
            <person name="Tracey A."/>
            <person name="Wood J.M.D."/>
            <person name="Zagrodzka Z.B."/>
            <person name="Johannesson K."/>
            <person name="Butlin R.K."/>
            <person name="Leder E.H."/>
        </authorList>
    </citation>
    <scope>NUCLEOTIDE SEQUENCE [LARGE SCALE GENOMIC DNA]</scope>
    <source>
        <strain evidence="4">Snail1</strain>
        <tissue evidence="4">Muscle</tissue>
    </source>
</reference>
<evidence type="ECO:0000313" key="4">
    <source>
        <dbReference type="EMBL" id="KAK7107626.1"/>
    </source>
</evidence>
<feature type="compositionally biased region" description="Basic and acidic residues" evidence="3">
    <location>
        <begin position="95"/>
        <end position="104"/>
    </location>
</feature>
<dbReference type="Proteomes" id="UP001374579">
    <property type="component" value="Unassembled WGS sequence"/>
</dbReference>
<keyword evidence="5" id="KW-1185">Reference proteome</keyword>
<comment type="similarity">
    <text evidence="1">Belongs to the BLOC1S3 family.</text>
</comment>
<proteinExistence type="inferred from homology"/>
<gene>
    <name evidence="4" type="ORF">V1264_015515</name>
</gene>
<organism evidence="4 5">
    <name type="scientific">Littorina saxatilis</name>
    <dbReference type="NCBI Taxonomy" id="31220"/>
    <lineage>
        <taxon>Eukaryota</taxon>
        <taxon>Metazoa</taxon>
        <taxon>Spiralia</taxon>
        <taxon>Lophotrochozoa</taxon>
        <taxon>Mollusca</taxon>
        <taxon>Gastropoda</taxon>
        <taxon>Caenogastropoda</taxon>
        <taxon>Littorinimorpha</taxon>
        <taxon>Littorinoidea</taxon>
        <taxon>Littorinidae</taxon>
        <taxon>Littorina</taxon>
    </lineage>
</organism>
<feature type="compositionally biased region" description="Polar residues" evidence="3">
    <location>
        <begin position="1"/>
        <end position="14"/>
    </location>
</feature>
<evidence type="ECO:0000256" key="1">
    <source>
        <dbReference type="ARBA" id="ARBA00008942"/>
    </source>
</evidence>
<dbReference type="PANTHER" id="PTHR31974:SF2">
    <property type="entry name" value="BIOGENESIS OF LYSOSOME-RELATED ORGANELLES COMPLEX 1 SUBUNIT 3"/>
    <property type="match status" value="1"/>
</dbReference>
<dbReference type="PANTHER" id="PTHR31974">
    <property type="entry name" value="BIOGENESIS OF LYSOSOME-RELATED ORGANELLES COMPLEX 1 SUBUNIT 3"/>
    <property type="match status" value="1"/>
</dbReference>
<comment type="caution">
    <text evidence="4">The sequence shown here is derived from an EMBL/GenBank/DDBJ whole genome shotgun (WGS) entry which is preliminary data.</text>
</comment>
<accession>A0AAN9GGV6</accession>
<sequence length="229" mass="25076">MDNKNKTPNVQTVVQGEASESDEEEEKEVQNSSATRVPPFPSRVLQSKLSSPAKRKVGGTQAVVVAGEASESEEEEVDTSVSESGSPELTPLKVEPSKKLERGSSSDLSDVPMLMSPRMAESRYNKPKYDTLLHRKLRENNWQLHEHMVEVAGQAYLGAARSLSSTTTHLVKSHSVVQDISHSMRLLTNDLFHLEDRIDIIQSCKLLPDINIPAPAPAEQAKPAQAAAT</sequence>
<dbReference type="InterPro" id="IPR017245">
    <property type="entry name" value="BLOC-1_complex_su-3"/>
</dbReference>
<evidence type="ECO:0000256" key="3">
    <source>
        <dbReference type="SAM" id="MobiDB-lite"/>
    </source>
</evidence>
<evidence type="ECO:0000256" key="2">
    <source>
        <dbReference type="ARBA" id="ARBA00019581"/>
    </source>
</evidence>
<dbReference type="Pfam" id="PF15753">
    <property type="entry name" value="BLOC1S3"/>
    <property type="match status" value="1"/>
</dbReference>
<dbReference type="GO" id="GO:0031083">
    <property type="term" value="C:BLOC-1 complex"/>
    <property type="evidence" value="ECO:0007669"/>
    <property type="project" value="TreeGrafter"/>
</dbReference>
<feature type="region of interest" description="Disordered" evidence="3">
    <location>
        <begin position="1"/>
        <end position="112"/>
    </location>
</feature>